<evidence type="ECO:0000256" key="1">
    <source>
        <dbReference type="SAM" id="Phobius"/>
    </source>
</evidence>
<dbReference type="Proteomes" id="UP000807342">
    <property type="component" value="Unassembled WGS sequence"/>
</dbReference>
<dbReference type="PANTHER" id="PTHR35043">
    <property type="entry name" value="TRANSCRIPTION FACTOR DOMAIN-CONTAINING PROTEIN"/>
    <property type="match status" value="1"/>
</dbReference>
<keyword evidence="3" id="KW-1185">Reference proteome</keyword>
<organism evidence="2 3">
    <name type="scientific">Macrolepiota fuliginosa MF-IS2</name>
    <dbReference type="NCBI Taxonomy" id="1400762"/>
    <lineage>
        <taxon>Eukaryota</taxon>
        <taxon>Fungi</taxon>
        <taxon>Dikarya</taxon>
        <taxon>Basidiomycota</taxon>
        <taxon>Agaricomycotina</taxon>
        <taxon>Agaricomycetes</taxon>
        <taxon>Agaricomycetidae</taxon>
        <taxon>Agaricales</taxon>
        <taxon>Agaricineae</taxon>
        <taxon>Agaricaceae</taxon>
        <taxon>Macrolepiota</taxon>
    </lineage>
</organism>
<evidence type="ECO:0000313" key="2">
    <source>
        <dbReference type="EMBL" id="KAF9447167.1"/>
    </source>
</evidence>
<name>A0A9P5X9H7_9AGAR</name>
<protein>
    <submittedName>
        <fullName evidence="2">Uncharacterized protein</fullName>
    </submittedName>
</protein>
<dbReference type="AlphaFoldDB" id="A0A9P5X9H7"/>
<evidence type="ECO:0000313" key="3">
    <source>
        <dbReference type="Proteomes" id="UP000807342"/>
    </source>
</evidence>
<keyword evidence="1" id="KW-0812">Transmembrane</keyword>
<dbReference type="OrthoDB" id="9451547at2759"/>
<reference evidence="2" key="1">
    <citation type="submission" date="2020-11" db="EMBL/GenBank/DDBJ databases">
        <authorList>
            <consortium name="DOE Joint Genome Institute"/>
            <person name="Ahrendt S."/>
            <person name="Riley R."/>
            <person name="Andreopoulos W."/>
            <person name="Labutti K."/>
            <person name="Pangilinan J."/>
            <person name="Ruiz-Duenas F.J."/>
            <person name="Barrasa J.M."/>
            <person name="Sanchez-Garcia M."/>
            <person name="Camarero S."/>
            <person name="Miyauchi S."/>
            <person name="Serrano A."/>
            <person name="Linde D."/>
            <person name="Babiker R."/>
            <person name="Drula E."/>
            <person name="Ayuso-Fernandez I."/>
            <person name="Pacheco R."/>
            <person name="Padilla G."/>
            <person name="Ferreira P."/>
            <person name="Barriuso J."/>
            <person name="Kellner H."/>
            <person name="Castanera R."/>
            <person name="Alfaro M."/>
            <person name="Ramirez L."/>
            <person name="Pisabarro A.G."/>
            <person name="Kuo A."/>
            <person name="Tritt A."/>
            <person name="Lipzen A."/>
            <person name="He G."/>
            <person name="Yan M."/>
            <person name="Ng V."/>
            <person name="Cullen D."/>
            <person name="Martin F."/>
            <person name="Rosso M.-N."/>
            <person name="Henrissat B."/>
            <person name="Hibbett D."/>
            <person name="Martinez A.T."/>
            <person name="Grigoriev I.V."/>
        </authorList>
    </citation>
    <scope>NUCLEOTIDE SEQUENCE</scope>
    <source>
        <strain evidence="2">MF-IS2</strain>
    </source>
</reference>
<feature type="transmembrane region" description="Helical" evidence="1">
    <location>
        <begin position="23"/>
        <end position="47"/>
    </location>
</feature>
<gene>
    <name evidence="2" type="ORF">P691DRAFT_672033</name>
</gene>
<comment type="caution">
    <text evidence="2">The sequence shown here is derived from an EMBL/GenBank/DDBJ whole genome shotgun (WGS) entry which is preliminary data.</text>
</comment>
<keyword evidence="1" id="KW-0472">Membrane</keyword>
<proteinExistence type="predicted"/>
<dbReference type="PANTHER" id="PTHR35043:SF7">
    <property type="entry name" value="TRANSCRIPTION FACTOR DOMAIN-CONTAINING PROTEIN"/>
    <property type="match status" value="1"/>
</dbReference>
<dbReference type="EMBL" id="MU151212">
    <property type="protein sequence ID" value="KAF9447167.1"/>
    <property type="molecule type" value="Genomic_DNA"/>
</dbReference>
<accession>A0A9P5X9H7</accession>
<feature type="transmembrane region" description="Helical" evidence="1">
    <location>
        <begin position="56"/>
        <end position="82"/>
    </location>
</feature>
<sequence length="105" mass="11973">MVFGCLHLIPIWTSPFPSDTEKILWIISAFVITIELTLIFLGTIIWLKCIVDTISFLFYALVHILCPFVYVVARLILIILAFTALRKVPQGAYQIITWPTSLPHV</sequence>
<keyword evidence="1" id="KW-1133">Transmembrane helix</keyword>